<organism evidence="1">
    <name type="scientific">Homo sapiens</name>
    <name type="common">Human</name>
    <dbReference type="NCBI Taxonomy" id="9606"/>
    <lineage>
        <taxon>Eukaryota</taxon>
        <taxon>Metazoa</taxon>
        <taxon>Chordata</taxon>
        <taxon>Craniata</taxon>
        <taxon>Vertebrata</taxon>
        <taxon>Euteleostomi</taxon>
        <taxon>Mammalia</taxon>
        <taxon>Eutheria</taxon>
        <taxon>Euarchontoglires</taxon>
        <taxon>Primates</taxon>
        <taxon>Haplorrhini</taxon>
        <taxon>Catarrhini</taxon>
        <taxon>Hominidae</taxon>
        <taxon>Homo</taxon>
    </lineage>
</organism>
<dbReference type="AlphaFoldDB" id="L8E8T6"/>
<name>L8E8T6_HUMAN</name>
<dbReference type="OrthoDB" id="8963519at2759"/>
<protein>
    <submittedName>
        <fullName evidence="1">Alternative protein MMRN2</fullName>
    </submittedName>
</protein>
<dbReference type="ChiTaRS" id="MMRN2">
    <property type="organism name" value="human"/>
</dbReference>
<gene>
    <name evidence="1" type="primary">MMRN2</name>
</gene>
<reference evidence="1" key="1">
    <citation type="journal article" date="2013" name="PLoS ONE">
        <title>Direct detection of alternative open reading frames translation products in human significantly expands the proteome.</title>
        <authorList>
            <person name="Vanderperre B."/>
            <person name="Lucier J.-F."/>
            <person name="Motard J."/>
            <person name="Tremblay G."/>
            <person name="Vanderperre S."/>
            <person name="Wisztorski M."/>
            <person name="Salzet M."/>
            <person name="Boisvert F.-M."/>
            <person name="Roucou X."/>
        </authorList>
    </citation>
    <scope>NUCLEOTIDE SEQUENCE</scope>
</reference>
<sequence>MVWCTWLPCNHMGLGHFSMMRRTGMLLRAGHGPRKPEPWLGMPSQTARPGLQLFTTPCILQLLWCFAPPVVGNFCTTL</sequence>
<proteinExistence type="predicted"/>
<dbReference type="EMBL" id="HF584223">
    <property type="protein sequence ID" value="CCQ43720.1"/>
    <property type="molecule type" value="Genomic_DNA"/>
</dbReference>
<accession>L8E8T6</accession>
<evidence type="ECO:0000313" key="1">
    <source>
        <dbReference type="EMBL" id="CCQ43720.1"/>
    </source>
</evidence>